<dbReference type="AlphaFoldDB" id="A0A8E3YN96"/>
<dbReference type="EMBL" id="SHDO01000005">
    <property type="protein sequence ID" value="MBX6979552.1"/>
    <property type="molecule type" value="Genomic_DNA"/>
</dbReference>
<evidence type="ECO:0000313" key="2">
    <source>
        <dbReference type="EMBL" id="MBX6979552.1"/>
    </source>
</evidence>
<evidence type="ECO:0000313" key="3">
    <source>
        <dbReference type="Proteomes" id="UP000824410"/>
    </source>
</evidence>
<dbReference type="PROSITE" id="PS51257">
    <property type="entry name" value="PROKAR_LIPOPROTEIN"/>
    <property type="match status" value="1"/>
</dbReference>
<accession>A0A8E3YN96</accession>
<proteinExistence type="predicted"/>
<dbReference type="RefSeq" id="WP_048606642.1">
    <property type="nucleotide sequence ID" value="NZ_ABEXOQ020000001.1"/>
</dbReference>
<feature type="region of interest" description="Disordered" evidence="1">
    <location>
        <begin position="149"/>
        <end position="172"/>
    </location>
</feature>
<name>A0A8E3YN96_PRORE</name>
<gene>
    <name evidence="2" type="ORF">EX242_04630</name>
</gene>
<organism evidence="2 3">
    <name type="scientific">Providencia rettgeri</name>
    <dbReference type="NCBI Taxonomy" id="587"/>
    <lineage>
        <taxon>Bacteria</taxon>
        <taxon>Pseudomonadati</taxon>
        <taxon>Pseudomonadota</taxon>
        <taxon>Gammaproteobacteria</taxon>
        <taxon>Enterobacterales</taxon>
        <taxon>Morganellaceae</taxon>
        <taxon>Providencia</taxon>
    </lineage>
</organism>
<sequence length="172" mass="19530">MKRVGILLTALVVLSGCQTSNSTLVYECNIDQSINQISRDRNGFFAFPTAAPTVKVFSYNGAFNIRDFEAGEYAGYKLEKSQQQQQIKTVKDFKVIVNKGDYYHDSGKIIEIFSPKQKTISLFLIDQKTGKTDSLQFLTDCEKKYIEIKNRPQHDDHDSSPEYDKNDPVVNG</sequence>
<comment type="caution">
    <text evidence="2">The sequence shown here is derived from an EMBL/GenBank/DDBJ whole genome shotgun (WGS) entry which is preliminary data.</text>
</comment>
<dbReference type="Proteomes" id="UP000824410">
    <property type="component" value="Unassembled WGS sequence"/>
</dbReference>
<evidence type="ECO:0000256" key="1">
    <source>
        <dbReference type="SAM" id="MobiDB-lite"/>
    </source>
</evidence>
<protein>
    <recommendedName>
        <fullName evidence="4">Lipoprotein</fullName>
    </recommendedName>
</protein>
<evidence type="ECO:0008006" key="4">
    <source>
        <dbReference type="Google" id="ProtNLM"/>
    </source>
</evidence>
<reference evidence="2" key="1">
    <citation type="submission" date="2019-02" db="EMBL/GenBank/DDBJ databases">
        <title>Genomic characterization of isolates from hospital effluents in KZN, South Africa.</title>
        <authorList>
            <person name="Ntshobeni N."/>
            <person name="Allam M."/>
            <person name="Ismail A."/>
            <person name="Amoako D."/>
            <person name="Essack S."/>
            <person name="Chenia H."/>
        </authorList>
    </citation>
    <scope>NUCLEOTIDE SEQUENCE</scope>
    <source>
        <strain evidence="2">AFE97_S1</strain>
    </source>
</reference>